<feature type="region of interest" description="Disordered" evidence="1">
    <location>
        <begin position="131"/>
        <end position="163"/>
    </location>
</feature>
<evidence type="ECO:0000313" key="2">
    <source>
        <dbReference type="EMBL" id="KAJ8381751.1"/>
    </source>
</evidence>
<gene>
    <name evidence="2" type="ORF">SKAU_G00025290</name>
</gene>
<evidence type="ECO:0000256" key="1">
    <source>
        <dbReference type="SAM" id="MobiDB-lite"/>
    </source>
</evidence>
<sequence length="260" mass="27424">MQSSNGGQRIAQISTDYAAEPTTVPDQDCPSCQGVRVEWSTLGRVRGLLWIRFIYEAGQGFPSGARLFRRAVSPISRPRRFSAAQAAANLRATRDAAALLSGGGGGAGALRGALNAICTAAALPRGRDYTAPLNGEAGTADRIRRHSNRGDPPQPAPAKPMRQLRDAACLARANSCLAPLQLCPDTRHTRALHLAPRRPASVIRGDSPCPDTAGKFRRGPRTPCSSQAPSSGSLGGGASSEPPSPPRQGSQTRHYGHDHR</sequence>
<keyword evidence="3" id="KW-1185">Reference proteome</keyword>
<evidence type="ECO:0000313" key="3">
    <source>
        <dbReference type="Proteomes" id="UP001152622"/>
    </source>
</evidence>
<dbReference type="AlphaFoldDB" id="A0A9Q1GCK2"/>
<reference evidence="2" key="1">
    <citation type="journal article" date="2023" name="Science">
        <title>Genome structures resolve the early diversification of teleost fishes.</title>
        <authorList>
            <person name="Parey E."/>
            <person name="Louis A."/>
            <person name="Montfort J."/>
            <person name="Bouchez O."/>
            <person name="Roques C."/>
            <person name="Iampietro C."/>
            <person name="Lluch J."/>
            <person name="Castinel A."/>
            <person name="Donnadieu C."/>
            <person name="Desvignes T."/>
            <person name="Floi Bucao C."/>
            <person name="Jouanno E."/>
            <person name="Wen M."/>
            <person name="Mejri S."/>
            <person name="Dirks R."/>
            <person name="Jansen H."/>
            <person name="Henkel C."/>
            <person name="Chen W.J."/>
            <person name="Zahm M."/>
            <person name="Cabau C."/>
            <person name="Klopp C."/>
            <person name="Thompson A.W."/>
            <person name="Robinson-Rechavi M."/>
            <person name="Braasch I."/>
            <person name="Lecointre G."/>
            <person name="Bobe J."/>
            <person name="Postlethwait J.H."/>
            <person name="Berthelot C."/>
            <person name="Roest Crollius H."/>
            <person name="Guiguen Y."/>
        </authorList>
    </citation>
    <scope>NUCLEOTIDE SEQUENCE</scope>
    <source>
        <strain evidence="2">WJC10195</strain>
    </source>
</reference>
<accession>A0A9Q1GCK2</accession>
<feature type="compositionally biased region" description="Low complexity" evidence="1">
    <location>
        <begin position="223"/>
        <end position="232"/>
    </location>
</feature>
<protein>
    <submittedName>
        <fullName evidence="2">Uncharacterized protein</fullName>
    </submittedName>
</protein>
<comment type="caution">
    <text evidence="2">The sequence shown here is derived from an EMBL/GenBank/DDBJ whole genome shotgun (WGS) entry which is preliminary data.</text>
</comment>
<name>A0A9Q1GCK2_SYNKA</name>
<dbReference type="EMBL" id="JAINUF010000001">
    <property type="protein sequence ID" value="KAJ8381751.1"/>
    <property type="molecule type" value="Genomic_DNA"/>
</dbReference>
<dbReference type="Proteomes" id="UP001152622">
    <property type="component" value="Chromosome 1"/>
</dbReference>
<feature type="region of interest" description="Disordered" evidence="1">
    <location>
        <begin position="194"/>
        <end position="260"/>
    </location>
</feature>
<proteinExistence type="predicted"/>
<organism evidence="2 3">
    <name type="scientific">Synaphobranchus kaupii</name>
    <name type="common">Kaup's arrowtooth eel</name>
    <dbReference type="NCBI Taxonomy" id="118154"/>
    <lineage>
        <taxon>Eukaryota</taxon>
        <taxon>Metazoa</taxon>
        <taxon>Chordata</taxon>
        <taxon>Craniata</taxon>
        <taxon>Vertebrata</taxon>
        <taxon>Euteleostomi</taxon>
        <taxon>Actinopterygii</taxon>
        <taxon>Neopterygii</taxon>
        <taxon>Teleostei</taxon>
        <taxon>Anguilliformes</taxon>
        <taxon>Synaphobranchidae</taxon>
        <taxon>Synaphobranchus</taxon>
    </lineage>
</organism>